<feature type="signal peptide" evidence="2">
    <location>
        <begin position="1"/>
        <end position="27"/>
    </location>
</feature>
<name>A0A9P4IEJ9_9PEZI</name>
<comment type="caution">
    <text evidence="3">The sequence shown here is derived from an EMBL/GenBank/DDBJ whole genome shotgun (WGS) entry which is preliminary data.</text>
</comment>
<evidence type="ECO:0008006" key="5">
    <source>
        <dbReference type="Google" id="ProtNLM"/>
    </source>
</evidence>
<protein>
    <recommendedName>
        <fullName evidence="5">Secreted protein</fullName>
    </recommendedName>
</protein>
<feature type="region of interest" description="Disordered" evidence="1">
    <location>
        <begin position="87"/>
        <end position="112"/>
    </location>
</feature>
<accession>A0A9P4IEJ9</accession>
<organism evidence="3 4">
    <name type="scientific">Rhizodiscina lignyota</name>
    <dbReference type="NCBI Taxonomy" id="1504668"/>
    <lineage>
        <taxon>Eukaryota</taxon>
        <taxon>Fungi</taxon>
        <taxon>Dikarya</taxon>
        <taxon>Ascomycota</taxon>
        <taxon>Pezizomycotina</taxon>
        <taxon>Dothideomycetes</taxon>
        <taxon>Pleosporomycetidae</taxon>
        <taxon>Aulographales</taxon>
        <taxon>Rhizodiscinaceae</taxon>
        <taxon>Rhizodiscina</taxon>
    </lineage>
</organism>
<sequence length="262" mass="27220">MQSRIGVMSTGLIVVSALVLPFAGVSAVHGPQSGLIAHIDEAWSSNTGSDWNLCGPWGNCAPVSHLCGTFGCAPAESVCPPWGCDQPDSAPSGSDNPSKPEFAEAKSDQRPLTNQDQFAQSGNAARCPYPWGCGNTYDAFSNVLIIFQLTFNRAGLAGPQIINGPQPDACPYPWGCGSTQQIMNEPQDSGCPYPWGCGSGSRARANPEAQPSSAQSGSSDGSQPAPAQNQSGISNQLSICGPWGCMPLAGLLEQRDGAHKVL</sequence>
<feature type="chain" id="PRO_5040485830" description="Secreted protein" evidence="2">
    <location>
        <begin position="28"/>
        <end position="262"/>
    </location>
</feature>
<keyword evidence="2" id="KW-0732">Signal</keyword>
<feature type="region of interest" description="Disordered" evidence="1">
    <location>
        <begin position="202"/>
        <end position="231"/>
    </location>
</feature>
<evidence type="ECO:0000256" key="2">
    <source>
        <dbReference type="SAM" id="SignalP"/>
    </source>
</evidence>
<feature type="compositionally biased region" description="Low complexity" evidence="1">
    <location>
        <begin position="209"/>
        <end position="227"/>
    </location>
</feature>
<dbReference type="Proteomes" id="UP000799772">
    <property type="component" value="Unassembled WGS sequence"/>
</dbReference>
<dbReference type="EMBL" id="ML978127">
    <property type="protein sequence ID" value="KAF2098212.1"/>
    <property type="molecule type" value="Genomic_DNA"/>
</dbReference>
<keyword evidence="4" id="KW-1185">Reference proteome</keyword>
<gene>
    <name evidence="3" type="ORF">NA57DRAFT_57377</name>
</gene>
<evidence type="ECO:0000256" key="1">
    <source>
        <dbReference type="SAM" id="MobiDB-lite"/>
    </source>
</evidence>
<evidence type="ECO:0000313" key="4">
    <source>
        <dbReference type="Proteomes" id="UP000799772"/>
    </source>
</evidence>
<proteinExistence type="predicted"/>
<reference evidence="3" key="1">
    <citation type="journal article" date="2020" name="Stud. Mycol.">
        <title>101 Dothideomycetes genomes: a test case for predicting lifestyles and emergence of pathogens.</title>
        <authorList>
            <person name="Haridas S."/>
            <person name="Albert R."/>
            <person name="Binder M."/>
            <person name="Bloem J."/>
            <person name="Labutti K."/>
            <person name="Salamov A."/>
            <person name="Andreopoulos B."/>
            <person name="Baker S."/>
            <person name="Barry K."/>
            <person name="Bills G."/>
            <person name="Bluhm B."/>
            <person name="Cannon C."/>
            <person name="Castanera R."/>
            <person name="Culley D."/>
            <person name="Daum C."/>
            <person name="Ezra D."/>
            <person name="Gonzalez J."/>
            <person name="Henrissat B."/>
            <person name="Kuo A."/>
            <person name="Liang C."/>
            <person name="Lipzen A."/>
            <person name="Lutzoni F."/>
            <person name="Magnuson J."/>
            <person name="Mondo S."/>
            <person name="Nolan M."/>
            <person name="Ohm R."/>
            <person name="Pangilinan J."/>
            <person name="Park H.-J."/>
            <person name="Ramirez L."/>
            <person name="Alfaro M."/>
            <person name="Sun H."/>
            <person name="Tritt A."/>
            <person name="Yoshinaga Y."/>
            <person name="Zwiers L.-H."/>
            <person name="Turgeon B."/>
            <person name="Goodwin S."/>
            <person name="Spatafora J."/>
            <person name="Crous P."/>
            <person name="Grigoriev I."/>
        </authorList>
    </citation>
    <scope>NUCLEOTIDE SEQUENCE</scope>
    <source>
        <strain evidence="3">CBS 133067</strain>
    </source>
</reference>
<evidence type="ECO:0000313" key="3">
    <source>
        <dbReference type="EMBL" id="KAF2098212.1"/>
    </source>
</evidence>
<dbReference type="AlphaFoldDB" id="A0A9P4IEJ9"/>